<protein>
    <recommendedName>
        <fullName evidence="1">Ricin B lectin domain-containing protein</fullName>
    </recommendedName>
</protein>
<gene>
    <name evidence="2" type="ORF">DXB65_09905</name>
</gene>
<dbReference type="Gene3D" id="2.80.10.50">
    <property type="match status" value="3"/>
</dbReference>
<dbReference type="InterPro" id="IPR013320">
    <property type="entry name" value="ConA-like_dom_sf"/>
</dbReference>
<dbReference type="InterPro" id="IPR035992">
    <property type="entry name" value="Ricin_B-like_lectins"/>
</dbReference>
<evidence type="ECO:0000313" key="2">
    <source>
        <dbReference type="EMBL" id="RGN35831.1"/>
    </source>
</evidence>
<dbReference type="CDD" id="cd00161">
    <property type="entry name" value="beta-trefoil_Ricin-like"/>
    <property type="match status" value="3"/>
</dbReference>
<dbReference type="AlphaFoldDB" id="A0A3E5BDZ1"/>
<dbReference type="Proteomes" id="UP000260983">
    <property type="component" value="Unassembled WGS sequence"/>
</dbReference>
<dbReference type="Pfam" id="PF14200">
    <property type="entry name" value="RicinB_lectin_2"/>
    <property type="match status" value="2"/>
</dbReference>
<dbReference type="InterPro" id="IPR000772">
    <property type="entry name" value="Ricin_B_lectin"/>
</dbReference>
<dbReference type="GO" id="GO:0005975">
    <property type="term" value="P:carbohydrate metabolic process"/>
    <property type="evidence" value="ECO:0007669"/>
    <property type="project" value="UniProtKB-ARBA"/>
</dbReference>
<reference evidence="2 3" key="1">
    <citation type="submission" date="2018-08" db="EMBL/GenBank/DDBJ databases">
        <title>A genome reference for cultivated species of the human gut microbiota.</title>
        <authorList>
            <person name="Zou Y."/>
            <person name="Xue W."/>
            <person name="Luo G."/>
        </authorList>
    </citation>
    <scope>NUCLEOTIDE SEQUENCE [LARGE SCALE GENOMIC DNA]</scope>
    <source>
        <strain evidence="2 3">OM05-15BH</strain>
    </source>
</reference>
<evidence type="ECO:0000313" key="3">
    <source>
        <dbReference type="Proteomes" id="UP000260983"/>
    </source>
</evidence>
<feature type="domain" description="Ricin B lectin" evidence="1">
    <location>
        <begin position="259"/>
        <end position="335"/>
    </location>
</feature>
<comment type="caution">
    <text evidence="2">The sequence shown here is derived from an EMBL/GenBank/DDBJ whole genome shotgun (WGS) entry which is preliminary data.</text>
</comment>
<dbReference type="RefSeq" id="WP_117724135.1">
    <property type="nucleotide sequence ID" value="NZ_QSUL01000006.1"/>
</dbReference>
<organism evidence="2 3">
    <name type="scientific">Bacteroides oleiciplenus</name>
    <dbReference type="NCBI Taxonomy" id="626931"/>
    <lineage>
        <taxon>Bacteria</taxon>
        <taxon>Pseudomonadati</taxon>
        <taxon>Bacteroidota</taxon>
        <taxon>Bacteroidia</taxon>
        <taxon>Bacteroidales</taxon>
        <taxon>Bacteroidaceae</taxon>
        <taxon>Bacteroides</taxon>
    </lineage>
</organism>
<accession>A0A3E5BDZ1</accession>
<dbReference type="Gene3D" id="2.60.120.200">
    <property type="match status" value="1"/>
</dbReference>
<dbReference type="GO" id="GO:0004553">
    <property type="term" value="F:hydrolase activity, hydrolyzing O-glycosyl compounds"/>
    <property type="evidence" value="ECO:0007669"/>
    <property type="project" value="UniProtKB-ARBA"/>
</dbReference>
<dbReference type="PROSITE" id="PS50231">
    <property type="entry name" value="RICIN_B_LECTIN"/>
    <property type="match status" value="1"/>
</dbReference>
<proteinExistence type="predicted"/>
<dbReference type="SUPFAM" id="SSF49899">
    <property type="entry name" value="Concanavalin A-like lectins/glucanases"/>
    <property type="match status" value="1"/>
</dbReference>
<feature type="domain" description="Ricin B lectin" evidence="1">
    <location>
        <begin position="496"/>
        <end position="588"/>
    </location>
</feature>
<dbReference type="SUPFAM" id="SSF50370">
    <property type="entry name" value="Ricin B-like lectins"/>
    <property type="match status" value="3"/>
</dbReference>
<sequence length="810" mass="92039">MKTILKNVGNYILLFCLSILYCGNVTSQISVPNPSVHFAFDTNNPGYESVSKSIAVTYGDFTFVADRFGNSRRAVTFNGKGTGIRGTGYHINNVHTISFWVKIDDSSTIPSGAIPFSSTDVKYEFYNWVDTNNNILRGLGRKKATLGFNRYIPKNDGSRIPWYLWAYKPMQFNESGWHHIFIIQGEHYTRLIMYKPSTLKAYFYIWLGSQDFSADKKLYIGGFSNNDPINGPMDDFKVYNTELTDEQVEYLHIAEYPFNRYVKIKNKNSAKYAVVHNASKSDGEQVIQHSTEFGNGEWKLYSVGPNEYRIENLHSGKLLVVKDASMAVGAEITQYRKNGSENEIWIPEYSNLEQKYFRLKSKSSGNYLSVFQNSTLDNYKLIQSNSGGVSEYWTFECAMPINTWAIEDGLYRFKNKLSGRYLSAKKGSEAVGDNLVQLQNEQLEDIGYDVWYVHTYAGENGCYIINAVSGLAMKSQDKVVGSYVTQGVNALEGSFKWQLVNTGKENEYRLRNVESFYYAVVANALGTEGASIVQSTESSLNNDVWVPERVYYDTPVIPEGTYKIRNDNSNKLMVVRDASKSDGAEIIQHESGEENGMWEVLHRKYGYVELINKNSQKFLVVKNASFYIEEPIIQYGTHAANGLWKISKVFFNEGGTMRIGYTLKNANSQQYAVVLHASKDDFAPIVQYNNGEANKLWYFEKQTANVMTRNASGREENVMSDMNEPVVFVDCKNDLIQVYTRFESPTRLIVKIMDLTGRQVYEGEKSVNAGNNVVFINQFNKSLIDKKLYVISIRSKDGAFNFSTKAIMAR</sequence>
<evidence type="ECO:0000259" key="1">
    <source>
        <dbReference type="Pfam" id="PF14200"/>
    </source>
</evidence>
<name>A0A3E5BDZ1_9BACE</name>
<dbReference type="EMBL" id="QSUL01000006">
    <property type="protein sequence ID" value="RGN35831.1"/>
    <property type="molecule type" value="Genomic_DNA"/>
</dbReference>